<dbReference type="KEGG" id="nur:ATY38_04700"/>
<proteinExistence type="predicted"/>
<accession>A0A1H2DM43</accession>
<evidence type="ECO:0008006" key="3">
    <source>
        <dbReference type="Google" id="ProtNLM"/>
    </source>
</evidence>
<dbReference type="Proteomes" id="UP000182882">
    <property type="component" value="Unassembled WGS sequence"/>
</dbReference>
<gene>
    <name evidence="1" type="ORF">SAMN05216406_10126</name>
</gene>
<organism evidence="1 2">
    <name type="scientific">Nitrosomonas ureae</name>
    <dbReference type="NCBI Taxonomy" id="44577"/>
    <lineage>
        <taxon>Bacteria</taxon>
        <taxon>Pseudomonadati</taxon>
        <taxon>Pseudomonadota</taxon>
        <taxon>Betaproteobacteria</taxon>
        <taxon>Nitrosomonadales</taxon>
        <taxon>Nitrosomonadaceae</taxon>
        <taxon>Nitrosomonas</taxon>
    </lineage>
</organism>
<evidence type="ECO:0000313" key="2">
    <source>
        <dbReference type="Proteomes" id="UP000182882"/>
    </source>
</evidence>
<name>A0A1H2DM43_9PROT</name>
<reference evidence="2" key="1">
    <citation type="submission" date="2016-10" db="EMBL/GenBank/DDBJ databases">
        <authorList>
            <person name="Varghese N."/>
            <person name="Submissions S."/>
        </authorList>
    </citation>
    <scope>NUCLEOTIDE SEQUENCE [LARGE SCALE GENOMIC DNA]</scope>
    <source>
        <strain evidence="2">Nm10</strain>
    </source>
</reference>
<keyword evidence="2" id="KW-1185">Reference proteome</keyword>
<evidence type="ECO:0000313" key="1">
    <source>
        <dbReference type="EMBL" id="SDT83856.1"/>
    </source>
</evidence>
<sequence>MKFVMSNEEVHDEAGFLERLSSDLKPFYEPRLPYHNWDEHIEHGLGIIDNLCEQEKAKGNPINSFIAKVAYMGHDAGFPHDLITPDIWKKHGSKEGYSTHIMDVLLQNYGLEESCIRGVQTCIMFTKMGEQLPEDIDKELGNTAKAVRTADLSHIFGPYKDFVIDSFKLMEEAKMYGRETVLAEFKDRTRFVLTNYLSLGFIPSGAYSIADGMKNIERFGKDSPSRLLKVVGNQANRFASLVKREAASLPISRCSSVVRLPGVS</sequence>
<dbReference type="SUPFAM" id="SSF109604">
    <property type="entry name" value="HD-domain/PDEase-like"/>
    <property type="match status" value="1"/>
</dbReference>
<dbReference type="EMBL" id="FNLN01000001">
    <property type="protein sequence ID" value="SDT83856.1"/>
    <property type="molecule type" value="Genomic_DNA"/>
</dbReference>
<dbReference type="AlphaFoldDB" id="A0A1H2DM43"/>
<protein>
    <recommendedName>
        <fullName evidence="3">HD domain-containing protein</fullName>
    </recommendedName>
</protein>
<dbReference type="Gene3D" id="1.10.3210.10">
    <property type="entry name" value="Hypothetical protein af1432"/>
    <property type="match status" value="1"/>
</dbReference>